<name>A0A177AF79_9PEZI</name>
<feature type="compositionally biased region" description="Basic and acidic residues" evidence="1">
    <location>
        <begin position="1"/>
        <end position="23"/>
    </location>
</feature>
<keyword evidence="2" id="KW-1133">Transmembrane helix</keyword>
<dbReference type="EMBL" id="KV441390">
    <property type="protein sequence ID" value="OAF60779.1"/>
    <property type="molecule type" value="Genomic_DNA"/>
</dbReference>
<dbReference type="GeneID" id="36285672"/>
<evidence type="ECO:0000256" key="1">
    <source>
        <dbReference type="SAM" id="MobiDB-lite"/>
    </source>
</evidence>
<evidence type="ECO:0000256" key="2">
    <source>
        <dbReference type="SAM" id="Phobius"/>
    </source>
</evidence>
<organism evidence="3">
    <name type="scientific">Pseudogymnoascus destructans</name>
    <dbReference type="NCBI Taxonomy" id="655981"/>
    <lineage>
        <taxon>Eukaryota</taxon>
        <taxon>Fungi</taxon>
        <taxon>Dikarya</taxon>
        <taxon>Ascomycota</taxon>
        <taxon>Pezizomycotina</taxon>
        <taxon>Leotiomycetes</taxon>
        <taxon>Thelebolales</taxon>
        <taxon>Thelebolaceae</taxon>
        <taxon>Pseudogymnoascus</taxon>
    </lineage>
</organism>
<keyword evidence="2" id="KW-0472">Membrane</keyword>
<dbReference type="AlphaFoldDB" id="A0A177AF79"/>
<dbReference type="Proteomes" id="UP000077154">
    <property type="component" value="Unassembled WGS sequence"/>
</dbReference>
<accession>A0A177AF79</accession>
<sequence>MVDSCEKRKFVGEREGDGDRELQGYRPEQQINREWRILEDMENMENMDTVVPKVSQVSTFAPQRKKHRIRRPFELLHNKAGHPRVPPVRSKVDNRRAITRVIIWGFQGTTVCTLLSLSASLSYLAEKGKYEANRSSQPFIILPH</sequence>
<keyword evidence="2" id="KW-0812">Transmembrane</keyword>
<gene>
    <name evidence="3" type="ORF">VC83_02593</name>
</gene>
<proteinExistence type="predicted"/>
<evidence type="ECO:0000313" key="3">
    <source>
        <dbReference type="EMBL" id="OAF60779.1"/>
    </source>
</evidence>
<reference evidence="3" key="1">
    <citation type="submission" date="2016-03" db="EMBL/GenBank/DDBJ databases">
        <title>Updated assembly of Pseudogymnoascus destructans, the fungus causing white-nose syndrome of bats.</title>
        <authorList>
            <person name="Palmer J.M."/>
            <person name="Drees K.P."/>
            <person name="Foster J.T."/>
            <person name="Lindner D.L."/>
        </authorList>
    </citation>
    <scope>NUCLEOTIDE SEQUENCE [LARGE SCALE GENOMIC DNA]</scope>
    <source>
        <strain evidence="3">20631-21</strain>
    </source>
</reference>
<protein>
    <submittedName>
        <fullName evidence="3">Uncharacterized protein</fullName>
    </submittedName>
</protein>
<dbReference type="RefSeq" id="XP_024326060.1">
    <property type="nucleotide sequence ID" value="XM_024466251.1"/>
</dbReference>
<feature type="transmembrane region" description="Helical" evidence="2">
    <location>
        <begin position="101"/>
        <end position="125"/>
    </location>
</feature>
<feature type="region of interest" description="Disordered" evidence="1">
    <location>
        <begin position="1"/>
        <end position="26"/>
    </location>
</feature>